<name>A0A1H9R5X2_9CORY</name>
<accession>A0A1H9R5X2</accession>
<feature type="domain" description="Amidase" evidence="4">
    <location>
        <begin position="26"/>
        <end position="239"/>
    </location>
</feature>
<dbReference type="InterPro" id="IPR000120">
    <property type="entry name" value="Amidase"/>
</dbReference>
<dbReference type="RefSeq" id="WP_092256446.1">
    <property type="nucleotide sequence ID" value="NZ_CP047199.1"/>
</dbReference>
<organism evidence="5 6">
    <name type="scientific">Corynebacterium cystitidis DSM 20524</name>
    <dbReference type="NCBI Taxonomy" id="1121357"/>
    <lineage>
        <taxon>Bacteria</taxon>
        <taxon>Bacillati</taxon>
        <taxon>Actinomycetota</taxon>
        <taxon>Actinomycetes</taxon>
        <taxon>Mycobacteriales</taxon>
        <taxon>Corynebacteriaceae</taxon>
        <taxon>Corynebacterium</taxon>
    </lineage>
</organism>
<dbReference type="SUPFAM" id="SSF75304">
    <property type="entry name" value="Amidase signature (AS) enzymes"/>
    <property type="match status" value="1"/>
</dbReference>
<sequence>MTTFPTTATDWVTQTRSGGFSARAGIEHTLRTIHARNPEFNAFERTFDDHALKAADQIDQLSDDQRGPLHGLPVAVKAELPIAGVPTTYGTAAVTTPAAHDCEVVRRLRDAGAIIVGTTTMPEFGALPVTSSASNGVTRNPLNPSYTPGGSSGGSAAAVASGMVPVAIGSDGGGSIRIPSAYTGLIGLKPTRGRVSSTPYPNAWGELGTTGPLTRTPEDSELIYSVISPSFAALDDELPKHPRFLTFVDSPTPVVRTVAENRRAVTAFSQGLRSIGSVAEAQRRLPNPIVTFTPHFWNEIAKEAATVDHPRRLEKRTRTITRFGHIARRMKLLRPFDAYSALIDDLFTEADFLVTPTTACRPPLADQYVDRGAVVSQLMSAPAVAFTAMFNISGHPAVSVPAGVSTDGLPLAVQIVGKHDTERQLLALARGDAPQYR</sequence>
<gene>
    <name evidence="5" type="ORF">SAMN05661109_00788</name>
</gene>
<evidence type="ECO:0000313" key="5">
    <source>
        <dbReference type="EMBL" id="SER68144.1"/>
    </source>
</evidence>
<proteinExistence type="inferred from homology"/>
<dbReference type="Proteomes" id="UP000198929">
    <property type="component" value="Unassembled WGS sequence"/>
</dbReference>
<dbReference type="AlphaFoldDB" id="A0A1H9R5X2"/>
<dbReference type="Pfam" id="PF01425">
    <property type="entry name" value="Amidase"/>
    <property type="match status" value="2"/>
</dbReference>
<dbReference type="STRING" id="1121357.SAMN05661109_00788"/>
<dbReference type="PANTHER" id="PTHR11895:SF7">
    <property type="entry name" value="GLUTAMYL-TRNA(GLN) AMIDOTRANSFERASE SUBUNIT A, MITOCHONDRIAL"/>
    <property type="match status" value="1"/>
</dbReference>
<protein>
    <recommendedName>
        <fullName evidence="3">amidase</fullName>
        <ecNumber evidence="3">3.5.1.4</ecNumber>
    </recommendedName>
</protein>
<evidence type="ECO:0000256" key="2">
    <source>
        <dbReference type="ARBA" id="ARBA00009199"/>
    </source>
</evidence>
<keyword evidence="6" id="KW-1185">Reference proteome</keyword>
<dbReference type="InterPro" id="IPR020556">
    <property type="entry name" value="Amidase_CS"/>
</dbReference>
<dbReference type="EC" id="3.5.1.4" evidence="3"/>
<dbReference type="InterPro" id="IPR023631">
    <property type="entry name" value="Amidase_dom"/>
</dbReference>
<dbReference type="EMBL" id="FOGQ01000002">
    <property type="protein sequence ID" value="SER68144.1"/>
    <property type="molecule type" value="Genomic_DNA"/>
</dbReference>
<feature type="domain" description="Amidase" evidence="4">
    <location>
        <begin position="339"/>
        <end position="426"/>
    </location>
</feature>
<reference evidence="6" key="1">
    <citation type="submission" date="2016-10" db="EMBL/GenBank/DDBJ databases">
        <authorList>
            <person name="Varghese N."/>
            <person name="Submissions S."/>
        </authorList>
    </citation>
    <scope>NUCLEOTIDE SEQUENCE [LARGE SCALE GENOMIC DNA]</scope>
    <source>
        <strain evidence="6">DSM 20524</strain>
    </source>
</reference>
<evidence type="ECO:0000259" key="4">
    <source>
        <dbReference type="Pfam" id="PF01425"/>
    </source>
</evidence>
<dbReference type="Gene3D" id="3.90.1300.10">
    <property type="entry name" value="Amidase signature (AS) domain"/>
    <property type="match status" value="1"/>
</dbReference>
<comment type="catalytic activity">
    <reaction evidence="1">
        <text>a monocarboxylic acid amide + H2O = a monocarboxylate + NH4(+)</text>
        <dbReference type="Rhea" id="RHEA:12020"/>
        <dbReference type="ChEBI" id="CHEBI:15377"/>
        <dbReference type="ChEBI" id="CHEBI:28938"/>
        <dbReference type="ChEBI" id="CHEBI:35757"/>
        <dbReference type="ChEBI" id="CHEBI:83628"/>
        <dbReference type="EC" id="3.5.1.4"/>
    </reaction>
</comment>
<evidence type="ECO:0000256" key="1">
    <source>
        <dbReference type="ARBA" id="ARBA00001311"/>
    </source>
</evidence>
<comment type="similarity">
    <text evidence="2">Belongs to the amidase family.</text>
</comment>
<dbReference type="InterPro" id="IPR036928">
    <property type="entry name" value="AS_sf"/>
</dbReference>
<evidence type="ECO:0000256" key="3">
    <source>
        <dbReference type="ARBA" id="ARBA00012922"/>
    </source>
</evidence>
<dbReference type="GO" id="GO:0004040">
    <property type="term" value="F:amidase activity"/>
    <property type="evidence" value="ECO:0007669"/>
    <property type="project" value="UniProtKB-EC"/>
</dbReference>
<dbReference type="PROSITE" id="PS00571">
    <property type="entry name" value="AMIDASES"/>
    <property type="match status" value="1"/>
</dbReference>
<dbReference type="PANTHER" id="PTHR11895">
    <property type="entry name" value="TRANSAMIDASE"/>
    <property type="match status" value="1"/>
</dbReference>
<evidence type="ECO:0000313" key="6">
    <source>
        <dbReference type="Proteomes" id="UP000198929"/>
    </source>
</evidence>